<proteinExistence type="predicted"/>
<dbReference type="PANTHER" id="PTHR28629">
    <property type="entry name" value="TRIOKINASE/FMN CYCLASE"/>
    <property type="match status" value="1"/>
</dbReference>
<dbReference type="InterPro" id="IPR050861">
    <property type="entry name" value="Dihydroxyacetone_Kinase"/>
</dbReference>
<evidence type="ECO:0000256" key="14">
    <source>
        <dbReference type="ARBA" id="ARBA00048526"/>
    </source>
</evidence>
<dbReference type="EC" id="2.7.1.29" evidence="1"/>
<evidence type="ECO:0000313" key="18">
    <source>
        <dbReference type="EMBL" id="KAJ8978993.1"/>
    </source>
</evidence>
<accession>A0ABQ9JLA5</accession>
<evidence type="ECO:0000256" key="7">
    <source>
        <dbReference type="ARBA" id="ARBA00022777"/>
    </source>
</evidence>
<comment type="catalytic activity">
    <reaction evidence="13">
        <text>D-glyceraldehyde + ATP = D-glyceraldehyde 3-phosphate + ADP + H(+)</text>
        <dbReference type="Rhea" id="RHEA:13941"/>
        <dbReference type="ChEBI" id="CHEBI:15378"/>
        <dbReference type="ChEBI" id="CHEBI:17378"/>
        <dbReference type="ChEBI" id="CHEBI:30616"/>
        <dbReference type="ChEBI" id="CHEBI:59776"/>
        <dbReference type="ChEBI" id="CHEBI:456216"/>
        <dbReference type="EC" id="2.7.1.28"/>
    </reaction>
</comment>
<evidence type="ECO:0000256" key="11">
    <source>
        <dbReference type="ARBA" id="ARBA00045490"/>
    </source>
</evidence>
<keyword evidence="7" id="KW-0418">Kinase</keyword>
<feature type="domain" description="DhaK" evidence="17">
    <location>
        <begin position="9"/>
        <end position="332"/>
    </location>
</feature>
<dbReference type="SMART" id="SM01120">
    <property type="entry name" value="Dak2"/>
    <property type="match status" value="1"/>
</dbReference>
<dbReference type="SUPFAM" id="SSF82549">
    <property type="entry name" value="DAK1/DegV-like"/>
    <property type="match status" value="1"/>
</dbReference>
<evidence type="ECO:0000259" key="17">
    <source>
        <dbReference type="PROSITE" id="PS51481"/>
    </source>
</evidence>
<evidence type="ECO:0000256" key="2">
    <source>
        <dbReference type="ARBA" id="ARBA00012110"/>
    </source>
</evidence>
<dbReference type="EC" id="4.6.1.15" evidence="3"/>
<dbReference type="EC" id="2.7.1.28" evidence="2"/>
<keyword evidence="8" id="KW-0067">ATP-binding</keyword>
<evidence type="ECO:0000256" key="4">
    <source>
        <dbReference type="ARBA" id="ARBA00018932"/>
    </source>
</evidence>
<dbReference type="Gene3D" id="3.30.1180.20">
    <property type="entry name" value="Dihydroxyacetone kinase, domain 2"/>
    <property type="match status" value="1"/>
</dbReference>
<evidence type="ECO:0000256" key="12">
    <source>
        <dbReference type="ARBA" id="ARBA00046681"/>
    </source>
</evidence>
<comment type="subunit">
    <text evidence="12">Homodimer. Interacts with IFIH1 (via the CARD domains), the interaction is inhibited by viral infection.</text>
</comment>
<dbReference type="PANTHER" id="PTHR28629:SF4">
    <property type="entry name" value="TRIOKINASE_FMN CYCLASE"/>
    <property type="match status" value="1"/>
</dbReference>
<comment type="catalytic activity">
    <reaction evidence="15">
        <text>dihydroxyacetone + ATP = dihydroxyacetone phosphate + ADP + H(+)</text>
        <dbReference type="Rhea" id="RHEA:15773"/>
        <dbReference type="ChEBI" id="CHEBI:15378"/>
        <dbReference type="ChEBI" id="CHEBI:16016"/>
        <dbReference type="ChEBI" id="CHEBI:30616"/>
        <dbReference type="ChEBI" id="CHEBI:57642"/>
        <dbReference type="ChEBI" id="CHEBI:456216"/>
        <dbReference type="EC" id="2.7.1.29"/>
    </reaction>
</comment>
<protein>
    <recommendedName>
        <fullName evidence="4">Triokinase/FMN cyclase</fullName>
        <ecNumber evidence="2">2.7.1.28</ecNumber>
        <ecNumber evidence="1">2.7.1.29</ecNumber>
        <ecNumber evidence="3">4.6.1.15</ecNumber>
    </recommendedName>
    <alternativeName>
        <fullName evidence="10">Bifunctional ATP-dependent dihydroxyacetone kinase/FAD-AMP lyase (cyclizing)</fullName>
    </alternativeName>
</protein>
<dbReference type="PROSITE" id="PS51481">
    <property type="entry name" value="DHAK"/>
    <property type="match status" value="1"/>
</dbReference>
<evidence type="ECO:0000256" key="13">
    <source>
        <dbReference type="ARBA" id="ARBA00047974"/>
    </source>
</evidence>
<keyword evidence="19" id="KW-1185">Reference proteome</keyword>
<evidence type="ECO:0000259" key="16">
    <source>
        <dbReference type="PROSITE" id="PS51480"/>
    </source>
</evidence>
<sequence length="575" mass="63283">MDCRILTGNLKNVVKDSLEGLICVNQEITLFDFGNVVVRKDYFGNENVRIVSGGSNLFGELVGKGMLTASVQGDNVTAPPSKVILRTIRELSYNHLKGVLIIVPANSGDLLNFGLATERAINDNIRVKLLPINDDCNKSTPKICRIGLSGVILIYKIAGAMSEKGRSLSDIFAYCEKILQNISSDVIMLSNLREEIEQKCICKKKSDAGETSGEPNQKKPKVIDISYDICNVVIERITDINDTMANDKLNLKPGESIVVLLNNNGGLGKTEEFIFVKEFVKILQALGITVERFYVSNYFKCAQDIDLTVTILKLVEPDILELLDSPCSAPGWKIVNQGIGPLVLDNPLGGKLRRKDRLAPPIRGPKLDNRLANVLLLCTQFACDALISCEKQLNIIDSEKGDGDTGTRLRNVCEVLLKRIKDNKIVTNYPFTFCETLSRILEATVGGALGCIYSTIFEAAANCFGESSEDEEVSPSMWLKALEKASEALGRYGNVEYDDGTMYDPIFMCTKTVQDELLLGRHFIVAFGKGVSRAEEAAQATRKSKMKYPDAGAHAVGIWMRAVFEGVKLRCPIDE</sequence>
<dbReference type="Pfam" id="PF02733">
    <property type="entry name" value="Dak1"/>
    <property type="match status" value="1"/>
</dbReference>
<evidence type="ECO:0000256" key="10">
    <source>
        <dbReference type="ARBA" id="ARBA00032426"/>
    </source>
</evidence>
<comment type="caution">
    <text evidence="18">The sequence shown here is derived from an EMBL/GenBank/DDBJ whole genome shotgun (WGS) entry which is preliminary data.</text>
</comment>
<comment type="function">
    <text evidence="11">Catalyzes both the phosphorylation of dihydroxyacetone and of glyceraldehyde, and the splitting of ribonucleoside diphosphate-X compounds among which FAD is the best substrate. Represses IFIH1-mediated cellular antiviral response.</text>
</comment>
<evidence type="ECO:0000313" key="19">
    <source>
        <dbReference type="Proteomes" id="UP001162164"/>
    </source>
</evidence>
<evidence type="ECO:0000256" key="8">
    <source>
        <dbReference type="ARBA" id="ARBA00022840"/>
    </source>
</evidence>
<dbReference type="Proteomes" id="UP001162164">
    <property type="component" value="Unassembled WGS sequence"/>
</dbReference>
<evidence type="ECO:0000256" key="15">
    <source>
        <dbReference type="ARBA" id="ARBA00048898"/>
    </source>
</evidence>
<keyword evidence="5" id="KW-0808">Transferase</keyword>
<dbReference type="PROSITE" id="PS51480">
    <property type="entry name" value="DHAL"/>
    <property type="match status" value="1"/>
</dbReference>
<evidence type="ECO:0000256" key="3">
    <source>
        <dbReference type="ARBA" id="ARBA00012578"/>
    </source>
</evidence>
<feature type="domain" description="DhaL" evidence="16">
    <location>
        <begin position="373"/>
        <end position="565"/>
    </location>
</feature>
<dbReference type="InterPro" id="IPR004006">
    <property type="entry name" value="DhaK_dom"/>
</dbReference>
<name>A0ABQ9JLA5_9CUCU</name>
<keyword evidence="9" id="KW-0170">Cobalt</keyword>
<evidence type="ECO:0000256" key="1">
    <source>
        <dbReference type="ARBA" id="ARBA00012107"/>
    </source>
</evidence>
<gene>
    <name evidence="18" type="ORF">NQ317_015709</name>
</gene>
<dbReference type="EMBL" id="JAPWTJ010000385">
    <property type="protein sequence ID" value="KAJ8978993.1"/>
    <property type="molecule type" value="Genomic_DNA"/>
</dbReference>
<dbReference type="Pfam" id="PF02734">
    <property type="entry name" value="Dak2"/>
    <property type="match status" value="1"/>
</dbReference>
<dbReference type="InterPro" id="IPR036117">
    <property type="entry name" value="DhaL_dom_sf"/>
</dbReference>
<comment type="catalytic activity">
    <reaction evidence="14">
        <text>FAD = riboflavin cyclic-4',5'-phosphate + AMP + H(+)</text>
        <dbReference type="Rhea" id="RHEA:13729"/>
        <dbReference type="ChEBI" id="CHEBI:15378"/>
        <dbReference type="ChEBI" id="CHEBI:57692"/>
        <dbReference type="ChEBI" id="CHEBI:76202"/>
        <dbReference type="ChEBI" id="CHEBI:456215"/>
        <dbReference type="EC" id="4.6.1.15"/>
    </reaction>
</comment>
<dbReference type="SUPFAM" id="SSF101473">
    <property type="entry name" value="DhaL-like"/>
    <property type="match status" value="1"/>
</dbReference>
<organism evidence="18 19">
    <name type="scientific">Molorchus minor</name>
    <dbReference type="NCBI Taxonomy" id="1323400"/>
    <lineage>
        <taxon>Eukaryota</taxon>
        <taxon>Metazoa</taxon>
        <taxon>Ecdysozoa</taxon>
        <taxon>Arthropoda</taxon>
        <taxon>Hexapoda</taxon>
        <taxon>Insecta</taxon>
        <taxon>Pterygota</taxon>
        <taxon>Neoptera</taxon>
        <taxon>Endopterygota</taxon>
        <taxon>Coleoptera</taxon>
        <taxon>Polyphaga</taxon>
        <taxon>Cucujiformia</taxon>
        <taxon>Chrysomeloidea</taxon>
        <taxon>Cerambycidae</taxon>
        <taxon>Lamiinae</taxon>
        <taxon>Monochamini</taxon>
        <taxon>Molorchus</taxon>
    </lineage>
</organism>
<dbReference type="Gene3D" id="1.25.40.340">
    <property type="match status" value="1"/>
</dbReference>
<evidence type="ECO:0000256" key="5">
    <source>
        <dbReference type="ARBA" id="ARBA00022679"/>
    </source>
</evidence>
<reference evidence="18" key="1">
    <citation type="journal article" date="2023" name="Insect Mol. Biol.">
        <title>Genome sequencing provides insights into the evolution of gene families encoding plant cell wall-degrading enzymes in longhorned beetles.</title>
        <authorList>
            <person name="Shin N.R."/>
            <person name="Okamura Y."/>
            <person name="Kirsch R."/>
            <person name="Pauchet Y."/>
        </authorList>
    </citation>
    <scope>NUCLEOTIDE SEQUENCE</scope>
    <source>
        <strain evidence="18">MMC_N1</strain>
    </source>
</reference>
<dbReference type="Gene3D" id="3.40.50.10440">
    <property type="entry name" value="Dihydroxyacetone kinase, domain 1"/>
    <property type="match status" value="1"/>
</dbReference>
<evidence type="ECO:0000256" key="9">
    <source>
        <dbReference type="ARBA" id="ARBA00023285"/>
    </source>
</evidence>
<keyword evidence="6" id="KW-0547">Nucleotide-binding</keyword>
<evidence type="ECO:0000256" key="6">
    <source>
        <dbReference type="ARBA" id="ARBA00022741"/>
    </source>
</evidence>
<dbReference type="InterPro" id="IPR004007">
    <property type="entry name" value="DhaL_dom"/>
</dbReference>